<feature type="compositionally biased region" description="Basic and acidic residues" evidence="7">
    <location>
        <begin position="121"/>
        <end position="131"/>
    </location>
</feature>
<feature type="region of interest" description="Disordered" evidence="7">
    <location>
        <begin position="121"/>
        <end position="169"/>
    </location>
</feature>
<dbReference type="Proteomes" id="UP000028524">
    <property type="component" value="Unassembled WGS sequence"/>
</dbReference>
<evidence type="ECO:0000313" key="11">
    <source>
        <dbReference type="Proteomes" id="UP000028524"/>
    </source>
</evidence>
<evidence type="ECO:0000256" key="2">
    <source>
        <dbReference type="ARBA" id="ARBA00022443"/>
    </source>
</evidence>
<feature type="transmembrane region" description="Helical" evidence="8">
    <location>
        <begin position="91"/>
        <end position="112"/>
    </location>
</feature>
<dbReference type="PANTHER" id="PTHR15549:SF26">
    <property type="entry name" value="AXIAL BUDDING PATTERN PROTEIN 2-RELATED"/>
    <property type="match status" value="1"/>
</dbReference>
<dbReference type="STRING" id="1283841.A0A084QEX1"/>
<evidence type="ECO:0000256" key="5">
    <source>
        <dbReference type="ARBA" id="ARBA00023136"/>
    </source>
</evidence>
<keyword evidence="4 8" id="KW-1133">Transmembrane helix</keyword>
<accession>A0A084QEX1</accession>
<organism evidence="10 11">
    <name type="scientific">Stachybotrys chlorohalonatus (strain IBT 40285)</name>
    <dbReference type="NCBI Taxonomy" id="1283841"/>
    <lineage>
        <taxon>Eukaryota</taxon>
        <taxon>Fungi</taxon>
        <taxon>Dikarya</taxon>
        <taxon>Ascomycota</taxon>
        <taxon>Pezizomycotina</taxon>
        <taxon>Sordariomycetes</taxon>
        <taxon>Hypocreomycetidae</taxon>
        <taxon>Hypocreales</taxon>
        <taxon>Stachybotryaceae</taxon>
        <taxon>Stachybotrys</taxon>
    </lineage>
</organism>
<feature type="domain" description="SH3" evidence="9">
    <location>
        <begin position="309"/>
        <end position="370"/>
    </location>
</feature>
<dbReference type="GO" id="GO:0016020">
    <property type="term" value="C:membrane"/>
    <property type="evidence" value="ECO:0007669"/>
    <property type="project" value="UniProtKB-SubCell"/>
</dbReference>
<dbReference type="HOGENOM" id="CLU_740046_0_0_1"/>
<keyword evidence="2 6" id="KW-0728">SH3 domain</keyword>
<proteinExistence type="predicted"/>
<feature type="compositionally biased region" description="Low complexity" evidence="7">
    <location>
        <begin position="132"/>
        <end position="145"/>
    </location>
</feature>
<feature type="compositionally biased region" description="Polar residues" evidence="7">
    <location>
        <begin position="41"/>
        <end position="53"/>
    </location>
</feature>
<evidence type="ECO:0000256" key="6">
    <source>
        <dbReference type="PROSITE-ProRule" id="PRU00192"/>
    </source>
</evidence>
<dbReference type="SMART" id="SM00326">
    <property type="entry name" value="SH3"/>
    <property type="match status" value="1"/>
</dbReference>
<keyword evidence="11" id="KW-1185">Reference proteome</keyword>
<evidence type="ECO:0000256" key="7">
    <source>
        <dbReference type="SAM" id="MobiDB-lite"/>
    </source>
</evidence>
<evidence type="ECO:0000256" key="8">
    <source>
        <dbReference type="SAM" id="Phobius"/>
    </source>
</evidence>
<evidence type="ECO:0000259" key="9">
    <source>
        <dbReference type="PROSITE" id="PS50002"/>
    </source>
</evidence>
<feature type="compositionally biased region" description="Basic and acidic residues" evidence="7">
    <location>
        <begin position="11"/>
        <end position="28"/>
    </location>
</feature>
<dbReference type="Pfam" id="PF14604">
    <property type="entry name" value="SH3_9"/>
    <property type="match status" value="1"/>
</dbReference>
<dbReference type="AlphaFoldDB" id="A0A084QEX1"/>
<dbReference type="PROSITE" id="PS50002">
    <property type="entry name" value="SH3"/>
    <property type="match status" value="1"/>
</dbReference>
<dbReference type="OMA" id="YSAVEHE"/>
<sequence>MPNFASHLHRRIEERDVGNMPEMNKRQDPPPAITSVGRPPSTETVLQQATGTIAPTAGLASETTSISAEPTETSEPTSGNSGDGNDVAVKAGIAFGVLGGVLIIALLLYFIISRRRRQARERSKQADKEKNASASRGAQAAAATKDAPKPAHTMNLSADFSTPGNLNKPLPSPAYSAVEHETNGPAEGNAWLYPRNNRNSTYSNPFDNEMATVSSLNTDERSIYTRNRSPSPISINDAFPDRPITRFMPGVAPAPAPAPLTRKASLRKDVSHSKPAQDMTPGLAITSPFGNEYAVGAAAPSNESAAPPADGPVYRAQLDFEPSLDDEMELRAGDLVRVVHEFDDGWALCKRIGGSQEGIVPRTCLSSNPVRPRQ</sequence>
<evidence type="ECO:0000256" key="3">
    <source>
        <dbReference type="ARBA" id="ARBA00022692"/>
    </source>
</evidence>
<name>A0A084QEX1_STAC4</name>
<keyword evidence="5 8" id="KW-0472">Membrane</keyword>
<dbReference type="InterPro" id="IPR036028">
    <property type="entry name" value="SH3-like_dom_sf"/>
</dbReference>
<dbReference type="Gene3D" id="2.30.30.40">
    <property type="entry name" value="SH3 Domains"/>
    <property type="match status" value="1"/>
</dbReference>
<protein>
    <recommendedName>
        <fullName evidence="9">SH3 domain-containing protein</fullName>
    </recommendedName>
</protein>
<dbReference type="InterPro" id="IPR051694">
    <property type="entry name" value="Immunoregulatory_rcpt-like"/>
</dbReference>
<dbReference type="EMBL" id="KL660790">
    <property type="protein sequence ID" value="KFA62506.1"/>
    <property type="molecule type" value="Genomic_DNA"/>
</dbReference>
<comment type="subcellular location">
    <subcellularLocation>
        <location evidence="1">Membrane</location>
        <topology evidence="1">Single-pass membrane protein</topology>
    </subcellularLocation>
</comment>
<reference evidence="10 11" key="1">
    <citation type="journal article" date="2014" name="BMC Genomics">
        <title>Comparative genome sequencing reveals chemotype-specific gene clusters in the toxigenic black mold Stachybotrys.</title>
        <authorList>
            <person name="Semeiks J."/>
            <person name="Borek D."/>
            <person name="Otwinowski Z."/>
            <person name="Grishin N.V."/>
        </authorList>
    </citation>
    <scope>NUCLEOTIDE SEQUENCE [LARGE SCALE GENOMIC DNA]</scope>
    <source>
        <strain evidence="10 11">IBT 40285</strain>
    </source>
</reference>
<evidence type="ECO:0000256" key="1">
    <source>
        <dbReference type="ARBA" id="ARBA00004167"/>
    </source>
</evidence>
<dbReference type="SUPFAM" id="SSF50044">
    <property type="entry name" value="SH3-domain"/>
    <property type="match status" value="1"/>
</dbReference>
<keyword evidence="3 8" id="KW-0812">Transmembrane</keyword>
<dbReference type="PANTHER" id="PTHR15549">
    <property type="entry name" value="PAIRED IMMUNOGLOBULIN-LIKE TYPE 2 RECEPTOR"/>
    <property type="match status" value="1"/>
</dbReference>
<feature type="region of interest" description="Disordered" evidence="7">
    <location>
        <begin position="1"/>
        <end position="84"/>
    </location>
</feature>
<dbReference type="InParanoid" id="A0A084QEX1"/>
<feature type="compositionally biased region" description="Polar residues" evidence="7">
    <location>
        <begin position="154"/>
        <end position="165"/>
    </location>
</feature>
<evidence type="ECO:0000256" key="4">
    <source>
        <dbReference type="ARBA" id="ARBA00022989"/>
    </source>
</evidence>
<feature type="compositionally biased region" description="Polar residues" evidence="7">
    <location>
        <begin position="61"/>
        <end position="80"/>
    </location>
</feature>
<evidence type="ECO:0000313" key="10">
    <source>
        <dbReference type="EMBL" id="KFA62506.1"/>
    </source>
</evidence>
<gene>
    <name evidence="10" type="ORF">S40285_05586</name>
</gene>
<dbReference type="InterPro" id="IPR001452">
    <property type="entry name" value="SH3_domain"/>
</dbReference>
<dbReference type="GO" id="GO:0071944">
    <property type="term" value="C:cell periphery"/>
    <property type="evidence" value="ECO:0007669"/>
    <property type="project" value="UniProtKB-ARBA"/>
</dbReference>
<dbReference type="OrthoDB" id="5340910at2759"/>